<keyword evidence="1" id="KW-0175">Coiled coil</keyword>
<dbReference type="EMBL" id="NQXA01000025">
    <property type="protein sequence ID" value="PHQ27914.1"/>
    <property type="molecule type" value="Genomic_DNA"/>
</dbReference>
<proteinExistence type="predicted"/>
<evidence type="ECO:0000256" key="1">
    <source>
        <dbReference type="SAM" id="Coils"/>
    </source>
</evidence>
<dbReference type="Proteomes" id="UP000229433">
    <property type="component" value="Unassembled WGS sequence"/>
</dbReference>
<evidence type="ECO:0000256" key="2">
    <source>
        <dbReference type="SAM" id="Phobius"/>
    </source>
</evidence>
<comment type="caution">
    <text evidence="3">The sequence shown here is derived from an EMBL/GenBank/DDBJ whole genome shotgun (WGS) entry which is preliminary data.</text>
</comment>
<evidence type="ECO:0008006" key="5">
    <source>
        <dbReference type="Google" id="ProtNLM"/>
    </source>
</evidence>
<keyword evidence="2" id="KW-1133">Transmembrane helix</keyword>
<keyword evidence="2" id="KW-0472">Membrane</keyword>
<reference evidence="3 4" key="1">
    <citation type="submission" date="2017-08" db="EMBL/GenBank/DDBJ databases">
        <title>The whole genome shortgun sequences of strain Leeuwenhoekiella nanhaiensis G18 from the South China Sea.</title>
        <authorList>
            <person name="Liu Q."/>
        </authorList>
    </citation>
    <scope>NUCLEOTIDE SEQUENCE [LARGE SCALE GENOMIC DNA]</scope>
    <source>
        <strain evidence="3 4">G18</strain>
    </source>
</reference>
<gene>
    <name evidence="3" type="ORF">CJ305_17760</name>
</gene>
<dbReference type="RefSeq" id="WP_099647648.1">
    <property type="nucleotide sequence ID" value="NZ_KZ319305.1"/>
</dbReference>
<dbReference type="OrthoDB" id="769130at2"/>
<evidence type="ECO:0000313" key="3">
    <source>
        <dbReference type="EMBL" id="PHQ27914.1"/>
    </source>
</evidence>
<feature type="coiled-coil region" evidence="1">
    <location>
        <begin position="3"/>
        <end position="53"/>
    </location>
</feature>
<protein>
    <recommendedName>
        <fullName evidence="5">Glycine zipper family protein</fullName>
    </recommendedName>
</protein>
<accession>A0A2G1VMF8</accession>
<keyword evidence="2" id="KW-0812">Transmembrane</keyword>
<organism evidence="3 4">
    <name type="scientific">Leeuwenhoekiella nanhaiensis</name>
    <dbReference type="NCBI Taxonomy" id="1655491"/>
    <lineage>
        <taxon>Bacteria</taxon>
        <taxon>Pseudomonadati</taxon>
        <taxon>Bacteroidota</taxon>
        <taxon>Flavobacteriia</taxon>
        <taxon>Flavobacteriales</taxon>
        <taxon>Flavobacteriaceae</taxon>
        <taxon>Leeuwenhoekiella</taxon>
    </lineage>
</organism>
<name>A0A2G1VMF8_9FLAO</name>
<feature type="transmembrane region" description="Helical" evidence="2">
    <location>
        <begin position="105"/>
        <end position="122"/>
    </location>
</feature>
<feature type="transmembrane region" description="Helical" evidence="2">
    <location>
        <begin position="80"/>
        <end position="99"/>
    </location>
</feature>
<evidence type="ECO:0000313" key="4">
    <source>
        <dbReference type="Proteomes" id="UP000229433"/>
    </source>
</evidence>
<dbReference type="AlphaFoldDB" id="A0A2G1VMF8"/>
<sequence>MNNSKLKSHLEGFQKLIKSLESKDIKTKTNDYINSQIERINSFNESEKQLKRELIKAKMAVLKHLEKNENLVPKNHYQRLWLVLGMSAFGVPIGVLLGLVTGKMGLLGVGLPIGMFIGLIFGKRLDKKAADENRQLDFSH</sequence>
<keyword evidence="4" id="KW-1185">Reference proteome</keyword>